<dbReference type="InterPro" id="IPR014284">
    <property type="entry name" value="RNA_pol_sigma-70_dom"/>
</dbReference>
<sequence length="167" mass="18598">MRRGLSAHLVDLRGFARYLTRDVPAADDLVQETVVRALASRSQFVDGTNLKAWLFTILRNLFYEQRRRHVRETEILSTISLETEESGQESSGMRDQVIDLSALLWQLPDLLREALILVGAQEMSYEEAAIVCDCPVGTMKARVSRARSRLAEIAQVTATGSGGITFG</sequence>
<evidence type="ECO:0000256" key="2">
    <source>
        <dbReference type="ARBA" id="ARBA00023015"/>
    </source>
</evidence>
<comment type="caution">
    <text evidence="9">The sequence shown here is derived from an EMBL/GenBank/DDBJ whole genome shotgun (WGS) entry which is preliminary data.</text>
</comment>
<keyword evidence="10" id="KW-1185">Reference proteome</keyword>
<dbReference type="GO" id="GO:0006352">
    <property type="term" value="P:DNA-templated transcription initiation"/>
    <property type="evidence" value="ECO:0007669"/>
    <property type="project" value="InterPro"/>
</dbReference>
<protein>
    <recommendedName>
        <fullName evidence="6">RNA polymerase sigma factor</fullName>
    </recommendedName>
</protein>
<keyword evidence="4 6" id="KW-0238">DNA-binding</keyword>
<evidence type="ECO:0000256" key="1">
    <source>
        <dbReference type="ARBA" id="ARBA00010641"/>
    </source>
</evidence>
<dbReference type="GO" id="GO:0003677">
    <property type="term" value="F:DNA binding"/>
    <property type="evidence" value="ECO:0007669"/>
    <property type="project" value="UniProtKB-KW"/>
</dbReference>
<dbReference type="GO" id="GO:0016987">
    <property type="term" value="F:sigma factor activity"/>
    <property type="evidence" value="ECO:0007669"/>
    <property type="project" value="UniProtKB-KW"/>
</dbReference>
<organism evidence="9 10">
    <name type="scientific">Swaminathania salitolerans</name>
    <dbReference type="NCBI Taxonomy" id="182838"/>
    <lineage>
        <taxon>Bacteria</taxon>
        <taxon>Pseudomonadati</taxon>
        <taxon>Pseudomonadota</taxon>
        <taxon>Alphaproteobacteria</taxon>
        <taxon>Acetobacterales</taxon>
        <taxon>Acetobacteraceae</taxon>
        <taxon>Swaminathania</taxon>
    </lineage>
</organism>
<dbReference type="Proteomes" id="UP000321405">
    <property type="component" value="Unassembled WGS sequence"/>
</dbReference>
<evidence type="ECO:0000313" key="9">
    <source>
        <dbReference type="EMBL" id="GEL01790.1"/>
    </source>
</evidence>
<dbReference type="RefSeq" id="WP_246103638.1">
    <property type="nucleotide sequence ID" value="NZ_BJVC01000002.1"/>
</dbReference>
<reference evidence="9 10" key="1">
    <citation type="submission" date="2019-07" db="EMBL/GenBank/DDBJ databases">
        <title>Whole genome shotgun sequence of Swaminathania salitolerans NBRC 104436.</title>
        <authorList>
            <person name="Hosoyama A."/>
            <person name="Uohara A."/>
            <person name="Ohji S."/>
            <person name="Ichikawa N."/>
        </authorList>
    </citation>
    <scope>NUCLEOTIDE SEQUENCE [LARGE SCALE GENOMIC DNA]</scope>
    <source>
        <strain evidence="9 10">NBRC 104436</strain>
    </source>
</reference>
<evidence type="ECO:0000313" key="10">
    <source>
        <dbReference type="Proteomes" id="UP000321405"/>
    </source>
</evidence>
<dbReference type="SUPFAM" id="SSF88946">
    <property type="entry name" value="Sigma2 domain of RNA polymerase sigma factors"/>
    <property type="match status" value="1"/>
</dbReference>
<evidence type="ECO:0000256" key="4">
    <source>
        <dbReference type="ARBA" id="ARBA00023125"/>
    </source>
</evidence>
<dbReference type="PROSITE" id="PS01063">
    <property type="entry name" value="SIGMA70_ECF"/>
    <property type="match status" value="1"/>
</dbReference>
<accession>A0A511BN64</accession>
<dbReference type="PANTHER" id="PTHR43133">
    <property type="entry name" value="RNA POLYMERASE ECF-TYPE SIGMA FACTO"/>
    <property type="match status" value="1"/>
</dbReference>
<keyword evidence="3 6" id="KW-0731">Sigma factor</keyword>
<name>A0A511BN64_9PROT</name>
<dbReference type="InterPro" id="IPR007627">
    <property type="entry name" value="RNA_pol_sigma70_r2"/>
</dbReference>
<proteinExistence type="inferred from homology"/>
<evidence type="ECO:0000259" key="8">
    <source>
        <dbReference type="Pfam" id="PF08281"/>
    </source>
</evidence>
<dbReference type="InterPro" id="IPR039425">
    <property type="entry name" value="RNA_pol_sigma-70-like"/>
</dbReference>
<dbReference type="Gene3D" id="1.10.10.10">
    <property type="entry name" value="Winged helix-like DNA-binding domain superfamily/Winged helix DNA-binding domain"/>
    <property type="match status" value="1"/>
</dbReference>
<dbReference type="SUPFAM" id="SSF88659">
    <property type="entry name" value="Sigma3 and sigma4 domains of RNA polymerase sigma factors"/>
    <property type="match status" value="1"/>
</dbReference>
<evidence type="ECO:0000259" key="7">
    <source>
        <dbReference type="Pfam" id="PF04542"/>
    </source>
</evidence>
<keyword evidence="2 6" id="KW-0805">Transcription regulation</keyword>
<dbReference type="PANTHER" id="PTHR43133:SF25">
    <property type="entry name" value="RNA POLYMERASE SIGMA FACTOR RFAY-RELATED"/>
    <property type="match status" value="1"/>
</dbReference>
<dbReference type="Pfam" id="PF04542">
    <property type="entry name" value="Sigma70_r2"/>
    <property type="match status" value="1"/>
</dbReference>
<feature type="domain" description="RNA polymerase sigma-70 region 2" evidence="7">
    <location>
        <begin position="7"/>
        <end position="71"/>
    </location>
</feature>
<dbReference type="InterPro" id="IPR036388">
    <property type="entry name" value="WH-like_DNA-bd_sf"/>
</dbReference>
<comment type="similarity">
    <text evidence="1 6">Belongs to the sigma-70 factor family. ECF subfamily.</text>
</comment>
<dbReference type="Pfam" id="PF08281">
    <property type="entry name" value="Sigma70_r4_2"/>
    <property type="match status" value="1"/>
</dbReference>
<dbReference type="InterPro" id="IPR013324">
    <property type="entry name" value="RNA_pol_sigma_r3/r4-like"/>
</dbReference>
<dbReference type="InterPro" id="IPR013325">
    <property type="entry name" value="RNA_pol_sigma_r2"/>
</dbReference>
<dbReference type="NCBIfam" id="TIGR02937">
    <property type="entry name" value="sigma70-ECF"/>
    <property type="match status" value="1"/>
</dbReference>
<evidence type="ECO:0000256" key="6">
    <source>
        <dbReference type="RuleBase" id="RU000716"/>
    </source>
</evidence>
<evidence type="ECO:0000256" key="3">
    <source>
        <dbReference type="ARBA" id="ARBA00023082"/>
    </source>
</evidence>
<evidence type="ECO:0000256" key="5">
    <source>
        <dbReference type="ARBA" id="ARBA00023163"/>
    </source>
</evidence>
<dbReference type="Gene3D" id="1.10.1740.10">
    <property type="match status" value="1"/>
</dbReference>
<feature type="domain" description="RNA polymerase sigma factor 70 region 4 type 2" evidence="8">
    <location>
        <begin position="100"/>
        <end position="150"/>
    </location>
</feature>
<dbReference type="InterPro" id="IPR013249">
    <property type="entry name" value="RNA_pol_sigma70_r4_t2"/>
</dbReference>
<dbReference type="EMBL" id="BJVC01000002">
    <property type="protein sequence ID" value="GEL01790.1"/>
    <property type="molecule type" value="Genomic_DNA"/>
</dbReference>
<dbReference type="AlphaFoldDB" id="A0A511BN64"/>
<keyword evidence="5 6" id="KW-0804">Transcription</keyword>
<gene>
    <name evidence="9" type="ORF">SSA02_09530</name>
</gene>
<dbReference type="InterPro" id="IPR000838">
    <property type="entry name" value="RNA_pol_sigma70_ECF_CS"/>
</dbReference>